<sequence length="177" mass="21268">MPNYRRSRVEGGTYFFTVNTLSRQKQLLTRHIDALREAFRSVKSRHPYHLDALVILPYHFHMVMTLPQNSEDFSTIIRLTKSEFTKRIKFNSPNANHKSRLNRKEQLVWQRRFWEHQIRGSDDYRRHIDYCYINPVKHGHVKKVIDWPYSTFHRDVKRGLYSLDWGGVGNYDGVFGE</sequence>
<keyword evidence="3" id="KW-1185">Reference proteome</keyword>
<dbReference type="SUPFAM" id="SSF143422">
    <property type="entry name" value="Transposase IS200-like"/>
    <property type="match status" value="1"/>
</dbReference>
<evidence type="ECO:0000313" key="3">
    <source>
        <dbReference type="Proteomes" id="UP001501221"/>
    </source>
</evidence>
<dbReference type="RefSeq" id="WP_343989637.1">
    <property type="nucleotide sequence ID" value="NZ_BAAAFM010000008.1"/>
</dbReference>
<reference evidence="3" key="1">
    <citation type="journal article" date="2019" name="Int. J. Syst. Evol. Microbiol.">
        <title>The Global Catalogue of Microorganisms (GCM) 10K type strain sequencing project: providing services to taxonomists for standard genome sequencing and annotation.</title>
        <authorList>
            <consortium name="The Broad Institute Genomics Platform"/>
            <consortium name="The Broad Institute Genome Sequencing Center for Infectious Disease"/>
            <person name="Wu L."/>
            <person name="Ma J."/>
        </authorList>
    </citation>
    <scope>NUCLEOTIDE SEQUENCE [LARGE SCALE GENOMIC DNA]</scope>
    <source>
        <strain evidence="3">JCM 16211</strain>
    </source>
</reference>
<dbReference type="NCBIfam" id="NF047646">
    <property type="entry name" value="REP_Tyr_transpos"/>
    <property type="match status" value="1"/>
</dbReference>
<evidence type="ECO:0000313" key="2">
    <source>
        <dbReference type="EMBL" id="GAA0211989.1"/>
    </source>
</evidence>
<dbReference type="PANTHER" id="PTHR36966:SF1">
    <property type="entry name" value="REP-ASSOCIATED TYROSINE TRANSPOSASE"/>
    <property type="match status" value="1"/>
</dbReference>
<name>A0ABP3CPS3_9GAMM</name>
<organism evidence="2 3">
    <name type="scientific">Kangiella japonica</name>
    <dbReference type="NCBI Taxonomy" id="647384"/>
    <lineage>
        <taxon>Bacteria</taxon>
        <taxon>Pseudomonadati</taxon>
        <taxon>Pseudomonadota</taxon>
        <taxon>Gammaproteobacteria</taxon>
        <taxon>Kangiellales</taxon>
        <taxon>Kangiellaceae</taxon>
        <taxon>Kangiella</taxon>
    </lineage>
</organism>
<dbReference type="Gene3D" id="3.30.70.1290">
    <property type="entry name" value="Transposase IS200-like"/>
    <property type="match status" value="1"/>
</dbReference>
<dbReference type="InterPro" id="IPR036515">
    <property type="entry name" value="Transposase_17_sf"/>
</dbReference>
<dbReference type="PANTHER" id="PTHR36966">
    <property type="entry name" value="REP-ASSOCIATED TYROSINE TRANSPOSASE"/>
    <property type="match status" value="1"/>
</dbReference>
<dbReference type="InterPro" id="IPR052715">
    <property type="entry name" value="RAYT_transposase"/>
</dbReference>
<protein>
    <submittedName>
        <fullName evidence="2">Transposase</fullName>
    </submittedName>
</protein>
<dbReference type="InterPro" id="IPR002686">
    <property type="entry name" value="Transposase_17"/>
</dbReference>
<dbReference type="Proteomes" id="UP001501221">
    <property type="component" value="Unassembled WGS sequence"/>
</dbReference>
<feature type="domain" description="Transposase IS200-like" evidence="1">
    <location>
        <begin position="9"/>
        <end position="134"/>
    </location>
</feature>
<dbReference type="SMART" id="SM01321">
    <property type="entry name" value="Y1_Tnp"/>
    <property type="match status" value="1"/>
</dbReference>
<gene>
    <name evidence="2" type="ORF">GCM10009123_19030</name>
</gene>
<proteinExistence type="predicted"/>
<dbReference type="EMBL" id="BAAAFM010000008">
    <property type="protein sequence ID" value="GAA0211989.1"/>
    <property type="molecule type" value="Genomic_DNA"/>
</dbReference>
<comment type="caution">
    <text evidence="2">The sequence shown here is derived from an EMBL/GenBank/DDBJ whole genome shotgun (WGS) entry which is preliminary data.</text>
</comment>
<dbReference type="Pfam" id="PF01797">
    <property type="entry name" value="Y1_Tnp"/>
    <property type="match status" value="1"/>
</dbReference>
<evidence type="ECO:0000259" key="1">
    <source>
        <dbReference type="SMART" id="SM01321"/>
    </source>
</evidence>
<accession>A0ABP3CPS3</accession>